<feature type="binding site" evidence="1">
    <location>
        <position position="136"/>
    </location>
    <ligand>
        <name>substrate</name>
    </ligand>
</feature>
<dbReference type="AlphaFoldDB" id="A0A9N8RSB9"/>
<comment type="caution">
    <text evidence="2">The sequence shown here is derived from an EMBL/GenBank/DDBJ whole genome shotgun (WGS) entry which is preliminary data.</text>
</comment>
<dbReference type="SUPFAM" id="SSF89562">
    <property type="entry name" value="RraA-like"/>
    <property type="match status" value="1"/>
</dbReference>
<evidence type="ECO:0000313" key="2">
    <source>
        <dbReference type="EMBL" id="CAG4887072.1"/>
    </source>
</evidence>
<dbReference type="Proteomes" id="UP000789704">
    <property type="component" value="Unassembled WGS sequence"/>
</dbReference>
<keyword evidence="1" id="KW-0460">Magnesium</keyword>
<accession>A0A9N8RSB9</accession>
<feature type="binding site" evidence="1">
    <location>
        <position position="137"/>
    </location>
    <ligand>
        <name>Mg(2+)</name>
        <dbReference type="ChEBI" id="CHEBI:18420"/>
    </ligand>
</feature>
<sequence>MITTQLDPSPAAVPLPEETRARLMKVGSANVANVLLKHGFRNVYLLGVAPLAPEQGQLVGRAYTLRFMPAREDVDSMANYGRDDNKHRRAIEECPPGAVLVIDAMGSTRSAAMGDMMAARLKQRGVAGVVTDGGYRDAPAIRETGLPCYQKQAAPPATPIAMHPVELDGPVGCAGVAIYPGDVIVGDAEGVVAIPAALVDEVAAQALDAVEYEAFAALHIARGRSIFGLFPATPESRSEYDQWVAAGRPSLEDAQ</sequence>
<dbReference type="InterPro" id="IPR005493">
    <property type="entry name" value="RraA/RraA-like"/>
</dbReference>
<dbReference type="NCBIfam" id="NF006093">
    <property type="entry name" value="PRK08245.1"/>
    <property type="match status" value="1"/>
</dbReference>
<evidence type="ECO:0000313" key="3">
    <source>
        <dbReference type="Proteomes" id="UP000789704"/>
    </source>
</evidence>
<dbReference type="CDD" id="cd16841">
    <property type="entry name" value="RraA_family"/>
    <property type="match status" value="1"/>
</dbReference>
<name>A0A9N8RSB9_9BURK</name>
<dbReference type="InterPro" id="IPR036704">
    <property type="entry name" value="RraA/RraA-like_sf"/>
</dbReference>
<keyword evidence="1" id="KW-0479">Metal-binding</keyword>
<comment type="cofactor">
    <cofactor evidence="1">
        <name>Mg(2+)</name>
        <dbReference type="ChEBI" id="CHEBI:18420"/>
    </cofactor>
</comment>
<feature type="binding site" evidence="1">
    <location>
        <begin position="114"/>
        <end position="117"/>
    </location>
    <ligand>
        <name>substrate</name>
    </ligand>
</feature>
<evidence type="ECO:0000256" key="1">
    <source>
        <dbReference type="PIRSR" id="PIRSR605493-1"/>
    </source>
</evidence>
<dbReference type="Pfam" id="PF03737">
    <property type="entry name" value="RraA-like"/>
    <property type="match status" value="1"/>
</dbReference>
<dbReference type="PANTHER" id="PTHR33254:SF16">
    <property type="entry name" value="BLR3842 PROTEIN"/>
    <property type="match status" value="1"/>
</dbReference>
<gene>
    <name evidence="2" type="ORF">LMG31841_00330</name>
</gene>
<dbReference type="EMBL" id="CAJQZC010000001">
    <property type="protein sequence ID" value="CAG4887072.1"/>
    <property type="molecule type" value="Genomic_DNA"/>
</dbReference>
<dbReference type="PANTHER" id="PTHR33254">
    <property type="entry name" value="4-HYDROXY-4-METHYL-2-OXOGLUTARATE ALDOLASE 3-RELATED"/>
    <property type="match status" value="1"/>
</dbReference>
<keyword evidence="3" id="KW-1185">Reference proteome</keyword>
<proteinExistence type="predicted"/>
<reference evidence="2" key="1">
    <citation type="submission" date="2021-04" db="EMBL/GenBank/DDBJ databases">
        <authorList>
            <person name="Vanwijnsberghe S."/>
        </authorList>
    </citation>
    <scope>NUCLEOTIDE SEQUENCE</scope>
    <source>
        <strain evidence="2">LMG 31841</strain>
    </source>
</reference>
<organism evidence="2 3">
    <name type="scientific">Paraburkholderia saeva</name>
    <dbReference type="NCBI Taxonomy" id="2777537"/>
    <lineage>
        <taxon>Bacteria</taxon>
        <taxon>Pseudomonadati</taxon>
        <taxon>Pseudomonadota</taxon>
        <taxon>Betaproteobacteria</taxon>
        <taxon>Burkholderiales</taxon>
        <taxon>Burkholderiaceae</taxon>
        <taxon>Paraburkholderia</taxon>
    </lineage>
</organism>
<protein>
    <submittedName>
        <fullName evidence="2">Uncharacterized protein</fullName>
    </submittedName>
</protein>
<dbReference type="RefSeq" id="WP_267478891.1">
    <property type="nucleotide sequence ID" value="NZ_CAJQYZ010000001.1"/>
</dbReference>
<dbReference type="GO" id="GO:0046872">
    <property type="term" value="F:metal ion binding"/>
    <property type="evidence" value="ECO:0007669"/>
    <property type="project" value="UniProtKB-KW"/>
</dbReference>
<dbReference type="Gene3D" id="3.50.30.40">
    <property type="entry name" value="Ribonuclease E inhibitor RraA/RraA-like"/>
    <property type="match status" value="1"/>
</dbReference>